<feature type="compositionally biased region" description="Basic and acidic residues" evidence="13">
    <location>
        <begin position="1071"/>
        <end position="1082"/>
    </location>
</feature>
<dbReference type="GO" id="GO:0120025">
    <property type="term" value="C:plasma membrane bounded cell projection"/>
    <property type="evidence" value="ECO:0007669"/>
    <property type="project" value="UniProtKB-ARBA"/>
</dbReference>
<dbReference type="Gene3D" id="2.30.29.30">
    <property type="entry name" value="Pleckstrin-homology domain (PH domain)/Phosphotyrosine-binding domain (PTB)"/>
    <property type="match status" value="2"/>
</dbReference>
<keyword evidence="9 12" id="KW-0505">Motor protein</keyword>
<dbReference type="InterPro" id="IPR001609">
    <property type="entry name" value="Myosin_head_motor_dom-like"/>
</dbReference>
<dbReference type="SUPFAM" id="SSF50044">
    <property type="entry name" value="SH3-domain"/>
    <property type="match status" value="1"/>
</dbReference>
<dbReference type="InterPro" id="IPR011993">
    <property type="entry name" value="PH-like_dom_sf"/>
</dbReference>
<dbReference type="InterPro" id="IPR000048">
    <property type="entry name" value="IQ_motif_EF-hand-BS"/>
</dbReference>
<feature type="region of interest" description="Disordered" evidence="13">
    <location>
        <begin position="1063"/>
        <end position="1082"/>
    </location>
</feature>
<dbReference type="PROSITE" id="PS50057">
    <property type="entry name" value="FERM_3"/>
    <property type="match status" value="2"/>
</dbReference>
<evidence type="ECO:0000256" key="12">
    <source>
        <dbReference type="PROSITE-ProRule" id="PRU00782"/>
    </source>
</evidence>
<feature type="domain" description="MyTH4" evidence="17">
    <location>
        <begin position="1017"/>
        <end position="1328"/>
    </location>
</feature>
<evidence type="ECO:0000256" key="2">
    <source>
        <dbReference type="ARBA" id="ARBA00008314"/>
    </source>
</evidence>
<keyword evidence="7 12" id="KW-0067">ATP-binding</keyword>
<feature type="domain" description="SH3" evidence="15">
    <location>
        <begin position="1638"/>
        <end position="1704"/>
    </location>
</feature>
<dbReference type="Gene3D" id="1.20.5.190">
    <property type="match status" value="2"/>
</dbReference>
<dbReference type="InterPro" id="IPR006020">
    <property type="entry name" value="PTB/PI_dom"/>
</dbReference>
<evidence type="ECO:0000256" key="13">
    <source>
        <dbReference type="SAM" id="MobiDB-lite"/>
    </source>
</evidence>
<dbReference type="GO" id="GO:0003774">
    <property type="term" value="F:cytoskeletal motor activity"/>
    <property type="evidence" value="ECO:0007669"/>
    <property type="project" value="UniProtKB-UniRule"/>
</dbReference>
<gene>
    <name evidence="19" type="ORF">P4O66_009786</name>
</gene>
<dbReference type="GO" id="GO:0003779">
    <property type="term" value="F:actin binding"/>
    <property type="evidence" value="ECO:0007669"/>
    <property type="project" value="UniProtKB-KW"/>
</dbReference>
<reference evidence="19" key="1">
    <citation type="submission" date="2023-03" db="EMBL/GenBank/DDBJ databases">
        <title>Electrophorus voltai genome.</title>
        <authorList>
            <person name="Bian C."/>
        </authorList>
    </citation>
    <scope>NUCLEOTIDE SEQUENCE</scope>
    <source>
        <strain evidence="19">CB-2022</strain>
        <tissue evidence="19">Muscle</tissue>
    </source>
</reference>
<dbReference type="Gene3D" id="1.20.120.720">
    <property type="entry name" value="Myosin VI head, motor domain, U50 subdomain"/>
    <property type="match status" value="1"/>
</dbReference>
<evidence type="ECO:0000256" key="4">
    <source>
        <dbReference type="ARBA" id="ARBA00022490"/>
    </source>
</evidence>
<dbReference type="PROSITE" id="PS01179">
    <property type="entry name" value="PID"/>
    <property type="match status" value="1"/>
</dbReference>
<dbReference type="FunFam" id="3.40.850.10:FF:000008">
    <property type="entry name" value="Putative unconventional myosin-IXa"/>
    <property type="match status" value="1"/>
</dbReference>
<dbReference type="GO" id="GO:0016459">
    <property type="term" value="C:myosin complex"/>
    <property type="evidence" value="ECO:0007669"/>
    <property type="project" value="UniProtKB-KW"/>
</dbReference>
<evidence type="ECO:0000256" key="1">
    <source>
        <dbReference type="ARBA" id="ARBA00004496"/>
    </source>
</evidence>
<dbReference type="InterPro" id="IPR036961">
    <property type="entry name" value="Kinesin_motor_dom_sf"/>
</dbReference>
<feature type="domain" description="PID" evidence="14">
    <location>
        <begin position="2160"/>
        <end position="2189"/>
    </location>
</feature>
<dbReference type="Gene3D" id="6.20.240.20">
    <property type="match status" value="1"/>
</dbReference>
<dbReference type="Pfam" id="PF02174">
    <property type="entry name" value="IRS"/>
    <property type="match status" value="1"/>
</dbReference>
<evidence type="ECO:0000256" key="6">
    <source>
        <dbReference type="ARBA" id="ARBA00022741"/>
    </source>
</evidence>
<dbReference type="SMART" id="SM00326">
    <property type="entry name" value="SH3"/>
    <property type="match status" value="1"/>
</dbReference>
<dbReference type="PROSITE" id="PS50096">
    <property type="entry name" value="IQ"/>
    <property type="match status" value="4"/>
</dbReference>
<feature type="domain" description="Myosin motor" evidence="18">
    <location>
        <begin position="55"/>
        <end position="752"/>
    </location>
</feature>
<dbReference type="InterPro" id="IPR029071">
    <property type="entry name" value="Ubiquitin-like_domsf"/>
</dbReference>
<dbReference type="FunFam" id="1.10.10.820:FF:000001">
    <property type="entry name" value="Myosin heavy chain"/>
    <property type="match status" value="1"/>
</dbReference>
<keyword evidence="4" id="KW-0963">Cytoplasm</keyword>
<dbReference type="CDD" id="cd01381">
    <property type="entry name" value="MYSc_Myo7"/>
    <property type="match status" value="1"/>
</dbReference>
<dbReference type="PANTHER" id="PTHR22692">
    <property type="entry name" value="MYOSIN VII, XV"/>
    <property type="match status" value="1"/>
</dbReference>
<evidence type="ECO:0000259" key="17">
    <source>
        <dbReference type="PROSITE" id="PS51016"/>
    </source>
</evidence>
<evidence type="ECO:0000256" key="9">
    <source>
        <dbReference type="ARBA" id="ARBA00023175"/>
    </source>
</evidence>
<dbReference type="CDD" id="cd13198">
    <property type="entry name" value="FERM_C1_MyoVII"/>
    <property type="match status" value="1"/>
</dbReference>
<dbReference type="Pfam" id="PF07653">
    <property type="entry name" value="SH3_2"/>
    <property type="match status" value="1"/>
</dbReference>
<keyword evidence="10 12" id="KW-0009">Actin-binding</keyword>
<dbReference type="Gene3D" id="1.20.80.10">
    <property type="match status" value="2"/>
</dbReference>
<evidence type="ECO:0000313" key="20">
    <source>
        <dbReference type="Proteomes" id="UP001239994"/>
    </source>
</evidence>
<organism evidence="19 20">
    <name type="scientific">Electrophorus voltai</name>
    <dbReference type="NCBI Taxonomy" id="2609070"/>
    <lineage>
        <taxon>Eukaryota</taxon>
        <taxon>Metazoa</taxon>
        <taxon>Chordata</taxon>
        <taxon>Craniata</taxon>
        <taxon>Vertebrata</taxon>
        <taxon>Euteleostomi</taxon>
        <taxon>Actinopterygii</taxon>
        <taxon>Neopterygii</taxon>
        <taxon>Teleostei</taxon>
        <taxon>Ostariophysi</taxon>
        <taxon>Gymnotiformes</taxon>
        <taxon>Gymnotoidei</taxon>
        <taxon>Gymnotidae</taxon>
        <taxon>Electrophorus</taxon>
    </lineage>
</organism>
<dbReference type="SUPFAM" id="SSF52540">
    <property type="entry name" value="P-loop containing nucleoside triphosphate hydrolases"/>
    <property type="match status" value="2"/>
</dbReference>
<keyword evidence="8 12" id="KW-0518">Myosin</keyword>
<dbReference type="InterPro" id="IPR001452">
    <property type="entry name" value="SH3_domain"/>
</dbReference>
<evidence type="ECO:0000256" key="10">
    <source>
        <dbReference type="ARBA" id="ARBA00023203"/>
    </source>
</evidence>
<dbReference type="PANTHER" id="PTHR22692:SF24">
    <property type="entry name" value="MYOSIN VIIB"/>
    <property type="match status" value="1"/>
</dbReference>
<dbReference type="GO" id="GO:0048731">
    <property type="term" value="P:system development"/>
    <property type="evidence" value="ECO:0007669"/>
    <property type="project" value="UniProtKB-ARBA"/>
</dbReference>
<dbReference type="CDD" id="cd14473">
    <property type="entry name" value="FERM_B-lobe"/>
    <property type="match status" value="2"/>
</dbReference>
<dbReference type="SUPFAM" id="SSF47031">
    <property type="entry name" value="Second domain of FERM"/>
    <property type="match status" value="2"/>
</dbReference>
<dbReference type="InterPro" id="IPR019748">
    <property type="entry name" value="FERM_central"/>
</dbReference>
<keyword evidence="5" id="KW-0677">Repeat</keyword>
<comment type="caution">
    <text evidence="19">The sequence shown here is derived from an EMBL/GenBank/DDBJ whole genome shotgun (WGS) entry which is preliminary data.</text>
</comment>
<feature type="domain" description="FERM" evidence="16">
    <location>
        <begin position="1933"/>
        <end position="2236"/>
    </location>
</feature>
<evidence type="ECO:0000256" key="3">
    <source>
        <dbReference type="ARBA" id="ARBA00022443"/>
    </source>
</evidence>
<dbReference type="InterPro" id="IPR000299">
    <property type="entry name" value="FERM_domain"/>
</dbReference>
<dbReference type="Pfam" id="PF00063">
    <property type="entry name" value="Myosin_head"/>
    <property type="match status" value="1"/>
</dbReference>
<dbReference type="Pfam" id="PF21989">
    <property type="entry name" value="RA_2"/>
    <property type="match status" value="1"/>
</dbReference>
<dbReference type="CDD" id="cd17092">
    <property type="entry name" value="FERM1_F1_Myosin-VII"/>
    <property type="match status" value="1"/>
</dbReference>
<sequence length="2243" mass="256684">MGDYVWVDSSTGVAIGAEVRLTDTGQLQLLDDEGKEHPIKAKDGSRKPMHPTSVNGVDDMIRLGDLNEAGLLRNLLVRHREGIIYTYTGSILVAVNPYQLLPLYTPEHVQQYTDRRLGELPPHVFAIADSCFYNMRRNHKDQCCIISGESGAGKTESTKLMLQFLAAVSGQRSWIEQQILEANPILEAFGNAKTIRNDNSSRFGKYVDIHFCKAGTIEGARIEQYLLEKSRVCRQAKEERNYHIFYYMLIGMPAEQKKILSLGNAVEYNYLTMGNCTSCDGRDDIMEYAHFRSAMKILTFTENDSWEIHKLLAAILHLGNVDFEATISNNLEGCDIRTSAHFNMAAQLLQVETKTFDVSLTQRSFLTNRESVSKPLSSVQAVDGRDAFVKAIYGRLFVWIVKKINAAIYKPLSEASAQTRHSIGLLDIFGFEDFKQNSFEQLCINFANEQLQQFFVKHIFKLEQEEYARESIVWTRIDYCDNQGTLDVLANRSLNILSLIDEESRFPKGTDTTLLNKMDKVHGKTKIYIPPKNNHDMQFGIQHFAGSVFYDSKGFLEKNRDALSSDLIQLVETSTNKLLKLIFQSDISADETKSSVNPKMVITPKNSLRQITDTKKQVPTLCGQFRQSLDSLMKTLAACQPYFIRCIKPNDFKKPMLFDRELCMRQLRYSGMLETIRIRKAGYPIRHTFREFLDRYRVLLDSTICDPKNENAKACSENICQNVLSAGDDWKIGKTKVFLKDFHDTMLELKRDKALNEKALLIQKVLRGYKHRKQFLKQRSAALVVQKYWRGHAGRKLYRVVQLGFARLQATVRSRQLARTYELERKAALLLQTQIHGYLAREEWKRKRTAIILLQAHVRGMHARTAVKKMKRDVRCLLCSLRRLVCAQIQFHVWQEFLSLKERRAEEMAALERQRKLEEVLRQKREQEAAEQSEAITDQEMVDTIFGFLPSLVGGQEGQAPKGFEDLEGTRTVLEEVDLDDAPMMEELPEEDYDDLDEYSFTKFASMYFQGAATPAHVRQRLRQPLLYHEDENDVLASLTVWWIILRFMGDLPEPKAQQIRRSGSAFADHSLQKDVASRQDRRLSHMVGLDQRMLRSKRKDSTVPDQITQNRKSSTFSDLLSRNRKASTAPEEVLLNRKGSAIPSEGPKNRKSSTFTDLLTRNRKTSTIPEEGSSNRRTSRKPSTIEEEPEDGTQISKPPTVQTISEEEEIMIGEGPTLDRPLSSLEKLHIIVGYAIVRRDLRDEIYCQICKQLQENGNRSSFFRGWILLSLCLGIFPPTDRFIKYLKSFIRLGPVGYAPYCAERLRRTVANGVRGEPPSWLELQATKTKKAMAISVTLMDGRTISLPVDSASTSKEICQVLSQKVKLQDTFGFSLYMAVYDKVWSLGNGHEHVMDAISQCEQEVRRKGGLEQHAPWRLYFRKEIFTPWHDCGQDSVSTDLIYRQVVRGLKFGEYKCEKEDDVVQLAAKHFFIQYGSDSSAENAKSVVKDCVNSKLLEAKSEATWLQMVIEAHVEGPYIDSKTTANQVKAEVVEYARQKWPVFFSRFFEVMRVSGPSLPKNKFIVAINWTGITFLDERERKLLELCYPMVTGVNTMRDGKSFGQSVCLLTLKGDFILNAVMAGSIVDLVALFLAGLTERSQYAVAMQEVNRQDDPTFLSFKKGELILLIKDNDFSPNHGWVKGQNERTGQKGAIPMDGILILPTLTKPTNEVLSLISLSPDQRKTMVNNTLRGSAMEKVAPATLKEFSIEYFRPATKDVNRQVISKNAAPERLWANSREPLRQPLLKRLLGNPELMATHPLLLCCVPILKYMGDYPTRQIQSPVELTDKIFGPATQSEELRDEIYSQIMKQMTCNNNRYSMEQAWQLFWLCCGLFPPSNSLLKHTQRFLESRRREPLASDCLHRLQAVLRMEPRKLPPHQVEVDAIQQNSTQIFHKIHFPNNMEEVFEVATNTKIRDLVRTIATKLQLVSEDGFSIFVKTPDKVLSLNEVDYFFDSLRQITDWSQKIKMAKDGGPVNVPYTVFFMRKLWFNVAPGRDPEADRVFHFPQELPKYLRGYHRCSREDMVHLAALLFRMKVDDDKSQFVMITKMLKELVPNDQLKVISADDWKKSIAAAYNKQAGMTVEEAMTAFLKVVCKWPTFGCAFFEVKQTSEPNFPDIVRIAISKQGVTIIHPKTKDVLAMHPFNKIASWCSGSTYFHMTMGNLVKGNKILCETSLGYKMDDLLTSYVNMYLNETKTHRARN</sequence>
<feature type="compositionally biased region" description="Polar residues" evidence="13">
    <location>
        <begin position="1104"/>
        <end position="1121"/>
    </location>
</feature>
<dbReference type="Pfam" id="PF00784">
    <property type="entry name" value="MyTH4"/>
    <property type="match status" value="2"/>
</dbReference>
<dbReference type="SUPFAM" id="SSF50729">
    <property type="entry name" value="PH domain-like"/>
    <property type="match status" value="1"/>
</dbReference>
<dbReference type="InterPro" id="IPR041794">
    <property type="entry name" value="MyoVII_FERM_C2"/>
</dbReference>
<feature type="compositionally biased region" description="Polar residues" evidence="13">
    <location>
        <begin position="1194"/>
        <end position="1203"/>
    </location>
</feature>
<dbReference type="InterPro" id="IPR041793">
    <property type="entry name" value="MyoVII_FERM_C1"/>
</dbReference>
<evidence type="ECO:0000256" key="5">
    <source>
        <dbReference type="ARBA" id="ARBA00022737"/>
    </source>
</evidence>
<feature type="binding site" evidence="12">
    <location>
        <begin position="148"/>
        <end position="155"/>
    </location>
    <ligand>
        <name>ATP</name>
        <dbReference type="ChEBI" id="CHEBI:30616"/>
    </ligand>
</feature>
<accession>A0AAD9DWQ5</accession>
<dbReference type="PROSITE" id="PS51016">
    <property type="entry name" value="MYTH4"/>
    <property type="match status" value="2"/>
</dbReference>
<evidence type="ECO:0000256" key="11">
    <source>
        <dbReference type="PROSITE-ProRule" id="PRU00192"/>
    </source>
</evidence>
<feature type="domain" description="MyTH4" evidence="17">
    <location>
        <begin position="1776"/>
        <end position="1927"/>
    </location>
</feature>
<dbReference type="Gene3D" id="2.30.30.40">
    <property type="entry name" value="SH3 Domains"/>
    <property type="match status" value="1"/>
</dbReference>
<dbReference type="Pfam" id="PF21998">
    <property type="entry name" value="FERM_C1_MyoVII"/>
    <property type="match status" value="1"/>
</dbReference>
<dbReference type="InterPro" id="IPR036028">
    <property type="entry name" value="SH3-like_dom_sf"/>
</dbReference>
<dbReference type="InterPro" id="IPR035963">
    <property type="entry name" value="FERM_2"/>
</dbReference>
<dbReference type="SMART" id="SM00242">
    <property type="entry name" value="MYSc"/>
    <property type="match status" value="1"/>
</dbReference>
<dbReference type="Pfam" id="PF00612">
    <property type="entry name" value="IQ"/>
    <property type="match status" value="3"/>
</dbReference>
<dbReference type="Proteomes" id="UP001239994">
    <property type="component" value="Unassembled WGS sequence"/>
</dbReference>
<dbReference type="InterPro" id="IPR019749">
    <property type="entry name" value="Band_41_domain"/>
</dbReference>
<dbReference type="GO" id="GO:0005737">
    <property type="term" value="C:cytoplasm"/>
    <property type="evidence" value="ECO:0007669"/>
    <property type="project" value="UniProtKB-SubCell"/>
</dbReference>
<dbReference type="CDD" id="cd17093">
    <property type="entry name" value="FERM2_F1_Myosin-VII"/>
    <property type="match status" value="1"/>
</dbReference>
<dbReference type="PROSITE" id="PS50002">
    <property type="entry name" value="SH3"/>
    <property type="match status" value="1"/>
</dbReference>
<dbReference type="InterPro" id="IPR051567">
    <property type="entry name" value="Unconventional_Myosin_ATPase"/>
</dbReference>
<comment type="subcellular location">
    <subcellularLocation>
        <location evidence="1">Cytoplasm</location>
    </subcellularLocation>
</comment>
<comment type="similarity">
    <text evidence="2 12">Belongs to the TRAFAC class myosin-kinesin ATPase superfamily. Myosin family.</text>
</comment>
<dbReference type="Pfam" id="PF24123">
    <property type="entry name" value="Myosin_VII_N"/>
    <property type="match status" value="1"/>
</dbReference>
<dbReference type="Gene3D" id="1.25.40.530">
    <property type="entry name" value="MyTH4 domain"/>
    <property type="match status" value="2"/>
</dbReference>
<protein>
    <submittedName>
        <fullName evidence="19">Uncharacterized protein</fullName>
    </submittedName>
</protein>
<dbReference type="PROSITE" id="PS51456">
    <property type="entry name" value="MYOSIN_MOTOR"/>
    <property type="match status" value="1"/>
</dbReference>
<dbReference type="PRINTS" id="PR00193">
    <property type="entry name" value="MYOSINHEAVY"/>
</dbReference>
<dbReference type="InterPro" id="IPR038185">
    <property type="entry name" value="MyTH4_dom_sf"/>
</dbReference>
<dbReference type="Gene3D" id="3.10.20.90">
    <property type="entry name" value="Phosphatidylinositol 3-kinase Catalytic Subunit, Chain A, domain 1"/>
    <property type="match status" value="2"/>
</dbReference>
<evidence type="ECO:0000259" key="16">
    <source>
        <dbReference type="PROSITE" id="PS50057"/>
    </source>
</evidence>
<dbReference type="InterPro" id="IPR000857">
    <property type="entry name" value="MyTH4_dom"/>
</dbReference>
<keyword evidence="20" id="KW-1185">Reference proteome</keyword>
<dbReference type="GO" id="GO:0005524">
    <property type="term" value="F:ATP binding"/>
    <property type="evidence" value="ECO:0007669"/>
    <property type="project" value="UniProtKB-UniRule"/>
</dbReference>
<dbReference type="Gene3D" id="3.40.850.10">
    <property type="entry name" value="Kinesin motor domain"/>
    <property type="match status" value="1"/>
</dbReference>
<evidence type="ECO:0000256" key="8">
    <source>
        <dbReference type="ARBA" id="ARBA00023123"/>
    </source>
</evidence>
<evidence type="ECO:0000256" key="7">
    <source>
        <dbReference type="ARBA" id="ARBA00022840"/>
    </source>
</evidence>
<evidence type="ECO:0000259" key="18">
    <source>
        <dbReference type="PROSITE" id="PS51456"/>
    </source>
</evidence>
<evidence type="ECO:0000259" key="14">
    <source>
        <dbReference type="PROSITE" id="PS01179"/>
    </source>
</evidence>
<evidence type="ECO:0000313" key="19">
    <source>
        <dbReference type="EMBL" id="KAK1796771.1"/>
    </source>
</evidence>
<dbReference type="InterPro" id="IPR057130">
    <property type="entry name" value="Myosin_VII_N"/>
</dbReference>
<dbReference type="InterPro" id="IPR036106">
    <property type="entry name" value="MYSc_Myo7"/>
</dbReference>
<feature type="region of interest" description="Actin-binding" evidence="12">
    <location>
        <begin position="629"/>
        <end position="651"/>
    </location>
</feature>
<dbReference type="SUPFAM" id="SSF54236">
    <property type="entry name" value="Ubiquitin-like"/>
    <property type="match status" value="2"/>
</dbReference>
<dbReference type="SMART" id="SM00139">
    <property type="entry name" value="MyTH4"/>
    <property type="match status" value="2"/>
</dbReference>
<feature type="region of interest" description="Disordered" evidence="13">
    <location>
        <begin position="1095"/>
        <end position="1203"/>
    </location>
</feature>
<dbReference type="SMART" id="SM00015">
    <property type="entry name" value="IQ"/>
    <property type="match status" value="4"/>
</dbReference>
<name>A0AAD9DWQ5_9TELE</name>
<keyword evidence="6 12" id="KW-0547">Nucleotide-binding</keyword>
<dbReference type="Gene3D" id="1.20.58.530">
    <property type="match status" value="1"/>
</dbReference>
<dbReference type="InterPro" id="IPR002404">
    <property type="entry name" value="IRS_PTB"/>
</dbReference>
<feature type="domain" description="FERM" evidence="16">
    <location>
        <begin position="1333"/>
        <end position="1640"/>
    </location>
</feature>
<dbReference type="CDD" id="cd23767">
    <property type="entry name" value="IQCD"/>
    <property type="match status" value="1"/>
</dbReference>
<keyword evidence="3 11" id="KW-0728">SH3 domain</keyword>
<dbReference type="InterPro" id="IPR027417">
    <property type="entry name" value="P-loop_NTPase"/>
</dbReference>
<dbReference type="Gene3D" id="1.10.10.820">
    <property type="match status" value="1"/>
</dbReference>
<evidence type="ECO:0000259" key="15">
    <source>
        <dbReference type="PROSITE" id="PS50002"/>
    </source>
</evidence>
<dbReference type="InterPro" id="IPR014352">
    <property type="entry name" value="FERM/acyl-CoA-bd_prot_sf"/>
</dbReference>
<proteinExistence type="inferred from homology"/>
<dbReference type="SMART" id="SM00295">
    <property type="entry name" value="B41"/>
    <property type="match status" value="2"/>
</dbReference>
<dbReference type="EMBL" id="JAROKS010000015">
    <property type="protein sequence ID" value="KAK1796771.1"/>
    <property type="molecule type" value="Genomic_DNA"/>
</dbReference>
<dbReference type="CDD" id="cd13199">
    <property type="entry name" value="FERM_C2_MyoVII"/>
    <property type="match status" value="1"/>
</dbReference>